<reference evidence="2" key="1">
    <citation type="journal article" date="2012" name="Nature">
        <title>The tomato genome sequence provides insights into fleshy fruit evolution.</title>
        <authorList>
            <consortium name="Tomato Genome Consortium"/>
        </authorList>
    </citation>
    <scope>NUCLEOTIDE SEQUENCE [LARGE SCALE GENOMIC DNA]</scope>
    <source>
        <strain evidence="2">cv. Heinz 1706</strain>
    </source>
</reference>
<dbReference type="Proteomes" id="UP000004994">
    <property type="component" value="Chromosome 4"/>
</dbReference>
<dbReference type="Gramene" id="Solyc04g064480.3.1">
    <property type="protein sequence ID" value="Solyc04g064480.3.1"/>
    <property type="gene ID" value="Solyc04g064480.3"/>
</dbReference>
<name>A0A3Q7G6I8_SOLLC</name>
<sequence>MVGRRQLPKDLLVEVLLWLPVESLVRFKCVSKHCS</sequence>
<dbReference type="InterPro" id="IPR036047">
    <property type="entry name" value="F-box-like_dom_sf"/>
</dbReference>
<dbReference type="InterPro" id="IPR001810">
    <property type="entry name" value="F-box_dom"/>
</dbReference>
<evidence type="ECO:0000313" key="3">
    <source>
        <dbReference type="Proteomes" id="UP000004994"/>
    </source>
</evidence>
<dbReference type="SUPFAM" id="SSF81383">
    <property type="entry name" value="F-box domain"/>
    <property type="match status" value="1"/>
</dbReference>
<dbReference type="EnsemblPlants" id="Solyc04g064480.3.1">
    <property type="protein sequence ID" value="Solyc04g064480.3.1"/>
    <property type="gene ID" value="Solyc04g064480.3"/>
</dbReference>
<dbReference type="PaxDb" id="4081-Solyc04g064480.2.1"/>
<protein>
    <recommendedName>
        <fullName evidence="1">F-box domain-containing protein</fullName>
    </recommendedName>
</protein>
<accession>A0A3Q7G6I8</accession>
<organism evidence="2">
    <name type="scientific">Solanum lycopersicum</name>
    <name type="common">Tomato</name>
    <name type="synonym">Lycopersicon esculentum</name>
    <dbReference type="NCBI Taxonomy" id="4081"/>
    <lineage>
        <taxon>Eukaryota</taxon>
        <taxon>Viridiplantae</taxon>
        <taxon>Streptophyta</taxon>
        <taxon>Embryophyta</taxon>
        <taxon>Tracheophyta</taxon>
        <taxon>Spermatophyta</taxon>
        <taxon>Magnoliopsida</taxon>
        <taxon>eudicotyledons</taxon>
        <taxon>Gunneridae</taxon>
        <taxon>Pentapetalae</taxon>
        <taxon>asterids</taxon>
        <taxon>lamiids</taxon>
        <taxon>Solanales</taxon>
        <taxon>Solanaceae</taxon>
        <taxon>Solanoideae</taxon>
        <taxon>Solaneae</taxon>
        <taxon>Solanum</taxon>
        <taxon>Solanum subgen. Lycopersicon</taxon>
    </lineage>
</organism>
<dbReference type="Gene3D" id="1.20.1280.50">
    <property type="match status" value="1"/>
</dbReference>
<keyword evidence="3" id="KW-1185">Reference proteome</keyword>
<dbReference type="AlphaFoldDB" id="A0A3Q7G6I8"/>
<dbReference type="InParanoid" id="A0A3Q7G6I8"/>
<reference evidence="2" key="2">
    <citation type="submission" date="2019-01" db="UniProtKB">
        <authorList>
            <consortium name="EnsemblPlants"/>
        </authorList>
    </citation>
    <scope>IDENTIFICATION</scope>
    <source>
        <strain evidence="2">cv. Heinz 1706</strain>
    </source>
</reference>
<feature type="domain" description="F-box" evidence="1">
    <location>
        <begin position="6"/>
        <end position="34"/>
    </location>
</feature>
<dbReference type="Pfam" id="PF00646">
    <property type="entry name" value="F-box"/>
    <property type="match status" value="1"/>
</dbReference>
<evidence type="ECO:0000313" key="2">
    <source>
        <dbReference type="EnsemblPlants" id="Solyc04g064480.3.1"/>
    </source>
</evidence>
<proteinExistence type="predicted"/>
<evidence type="ECO:0000259" key="1">
    <source>
        <dbReference type="Pfam" id="PF00646"/>
    </source>
</evidence>